<protein>
    <submittedName>
        <fullName evidence="2">Major paralogous domain-containing protein</fullName>
    </submittedName>
</protein>
<dbReference type="EMBL" id="UHJL01000001">
    <property type="protein sequence ID" value="SUQ19718.1"/>
    <property type="molecule type" value="Genomic_DNA"/>
</dbReference>
<evidence type="ECO:0000313" key="2">
    <source>
        <dbReference type="EMBL" id="SUQ19718.1"/>
    </source>
</evidence>
<feature type="domain" description="Fibrobacter succinogenes major paralogous" evidence="1">
    <location>
        <begin position="265"/>
        <end position="397"/>
    </location>
</feature>
<evidence type="ECO:0000259" key="1">
    <source>
        <dbReference type="Pfam" id="PF09603"/>
    </source>
</evidence>
<dbReference type="InterPro" id="IPR011871">
    <property type="entry name" value="Fib_succ_major"/>
</dbReference>
<dbReference type="Pfam" id="PF09603">
    <property type="entry name" value="Fib_succ_major"/>
    <property type="match status" value="1"/>
</dbReference>
<dbReference type="PROSITE" id="PS51257">
    <property type="entry name" value="PROKAR_LIPOPROTEIN"/>
    <property type="match status" value="1"/>
</dbReference>
<accession>A0A380RW01</accession>
<dbReference type="RefSeq" id="WP_109572280.1">
    <property type="nucleotide sequence ID" value="NZ_UHJL01000001.1"/>
</dbReference>
<dbReference type="NCBIfam" id="TIGR02145">
    <property type="entry name" value="Fib_succ_major"/>
    <property type="match status" value="1"/>
</dbReference>
<reference evidence="2 3" key="1">
    <citation type="submission" date="2017-08" db="EMBL/GenBank/DDBJ databases">
        <authorList>
            <person name="de Groot N.N."/>
        </authorList>
    </citation>
    <scope>NUCLEOTIDE SEQUENCE [LARGE SCALE GENOMIC DNA]</scope>
    <source>
        <strain evidence="2 3">HM2</strain>
    </source>
</reference>
<evidence type="ECO:0000313" key="3">
    <source>
        <dbReference type="Proteomes" id="UP000255423"/>
    </source>
</evidence>
<dbReference type="AlphaFoldDB" id="A0A380RW01"/>
<dbReference type="Proteomes" id="UP000255423">
    <property type="component" value="Unassembled WGS sequence"/>
</dbReference>
<organism evidence="2 3">
    <name type="scientific">Fibrobacter succinogenes</name>
    <name type="common">Bacteroides succinogenes</name>
    <dbReference type="NCBI Taxonomy" id="833"/>
    <lineage>
        <taxon>Bacteria</taxon>
        <taxon>Pseudomonadati</taxon>
        <taxon>Fibrobacterota</taxon>
        <taxon>Fibrobacteria</taxon>
        <taxon>Fibrobacterales</taxon>
        <taxon>Fibrobacteraceae</taxon>
        <taxon>Fibrobacter</taxon>
    </lineage>
</organism>
<sequence>MKKLIIVFVFLLLACSQENRENAKDEQPKVNDPADWIFLNGSYSWGEALNACPAGYHLPDKFEWENYIVRTADIPNYKYWTSSYHVGYMKEYSVAYVQDRKIYSEFAYDGRKSVACKKDEKIEAKSFLDKVAFTGTAYVSKNKTDCLKGRKYIGFEDNGLYLCENRTLKKVADSLEFLQDSVEFSADTVVLNLRRMLPCSFGMNGKKIMTGFNRYMYQCDDNNWHGLGYVKLNPVQLGDYKDSLTGVHFKTIIIDSMEWSSQNIYRSMPGEECYGNKKMHCENHGRLYGEKARDACPADWRLPRRSDWVTLFGRFGLNGAYLRSKDDWFLDFKENKDVGFTIYPAGYVDNGYKGFGMITGWWSYDDENRLYAILFDGEKFSHDYAVENKKFYIRCVRKRPEN</sequence>
<proteinExistence type="predicted"/>
<name>A0A380RW01_FIBSU</name>
<gene>
    <name evidence="2" type="ORF">SAMN05661053_0958</name>
</gene>